<protein>
    <submittedName>
        <fullName evidence="2">BPI2 domain-containing protein</fullName>
    </submittedName>
</protein>
<organism evidence="1 2">
    <name type="scientific">Panagrellus redivivus</name>
    <name type="common">Microworm</name>
    <dbReference type="NCBI Taxonomy" id="6233"/>
    <lineage>
        <taxon>Eukaryota</taxon>
        <taxon>Metazoa</taxon>
        <taxon>Ecdysozoa</taxon>
        <taxon>Nematoda</taxon>
        <taxon>Chromadorea</taxon>
        <taxon>Rhabditida</taxon>
        <taxon>Tylenchina</taxon>
        <taxon>Panagrolaimomorpha</taxon>
        <taxon>Panagrolaimoidea</taxon>
        <taxon>Panagrolaimidae</taxon>
        <taxon>Panagrellus</taxon>
    </lineage>
</organism>
<name>A0A7E4UQL1_PANRE</name>
<evidence type="ECO:0000313" key="1">
    <source>
        <dbReference type="Proteomes" id="UP000492821"/>
    </source>
</evidence>
<reference evidence="1" key="1">
    <citation type="journal article" date="2013" name="Genetics">
        <title>The draft genome and transcriptome of Panagrellus redivivus are shaped by the harsh demands of a free-living lifestyle.</title>
        <authorList>
            <person name="Srinivasan J."/>
            <person name="Dillman A.R."/>
            <person name="Macchietto M.G."/>
            <person name="Heikkinen L."/>
            <person name="Lakso M."/>
            <person name="Fracchia K.M."/>
            <person name="Antoshechkin I."/>
            <person name="Mortazavi A."/>
            <person name="Wong G."/>
            <person name="Sternberg P.W."/>
        </authorList>
    </citation>
    <scope>NUCLEOTIDE SEQUENCE [LARGE SCALE GENOMIC DNA]</scope>
    <source>
        <strain evidence="1">MT8872</strain>
    </source>
</reference>
<proteinExistence type="predicted"/>
<accession>A0A7E4UQL1</accession>
<dbReference type="AlphaFoldDB" id="A0A7E4UQL1"/>
<dbReference type="WBParaSite" id="Pan_g11637.t1">
    <property type="protein sequence ID" value="Pan_g11637.t1"/>
    <property type="gene ID" value="Pan_g11637"/>
</dbReference>
<keyword evidence="1" id="KW-1185">Reference proteome</keyword>
<sequence length="159" mass="17820">MVALDNGAKKSVLDIGLICIESFGELIKDDPDQHFTHLDVLGKQLVEIAYEKNPFNILWFQVMQVLPAGLILIKSDGGETIDFKATISSLPILEDIDEPVDSDIIRLDTDVLHTFFSSLPEDVPRFSIRVTDIGQILLSAKFTVLDFAIYMRTLRELIA</sequence>
<dbReference type="Proteomes" id="UP000492821">
    <property type="component" value="Unassembled WGS sequence"/>
</dbReference>
<reference evidence="2" key="2">
    <citation type="submission" date="2020-10" db="UniProtKB">
        <authorList>
            <consortium name="WormBaseParasite"/>
        </authorList>
    </citation>
    <scope>IDENTIFICATION</scope>
</reference>
<evidence type="ECO:0000313" key="2">
    <source>
        <dbReference type="WBParaSite" id="Pan_g11637.t1"/>
    </source>
</evidence>